<accession>A0A3M7QEC8</accession>
<feature type="region of interest" description="Disordered" evidence="1">
    <location>
        <begin position="71"/>
        <end position="104"/>
    </location>
</feature>
<organism evidence="2 3">
    <name type="scientific">Brachionus plicatilis</name>
    <name type="common">Marine rotifer</name>
    <name type="synonym">Brachionus muelleri</name>
    <dbReference type="NCBI Taxonomy" id="10195"/>
    <lineage>
        <taxon>Eukaryota</taxon>
        <taxon>Metazoa</taxon>
        <taxon>Spiralia</taxon>
        <taxon>Gnathifera</taxon>
        <taxon>Rotifera</taxon>
        <taxon>Eurotatoria</taxon>
        <taxon>Monogononta</taxon>
        <taxon>Pseudotrocha</taxon>
        <taxon>Ploima</taxon>
        <taxon>Brachionidae</taxon>
        <taxon>Brachionus</taxon>
    </lineage>
</organism>
<dbReference type="EMBL" id="REGN01006372">
    <property type="protein sequence ID" value="RNA09787.1"/>
    <property type="molecule type" value="Genomic_DNA"/>
</dbReference>
<reference evidence="2 3" key="1">
    <citation type="journal article" date="2018" name="Sci. Rep.">
        <title>Genomic signatures of local adaptation to the degree of environmental predictability in rotifers.</title>
        <authorList>
            <person name="Franch-Gras L."/>
            <person name="Hahn C."/>
            <person name="Garcia-Roger E.M."/>
            <person name="Carmona M.J."/>
            <person name="Serra M."/>
            <person name="Gomez A."/>
        </authorList>
    </citation>
    <scope>NUCLEOTIDE SEQUENCE [LARGE SCALE GENOMIC DNA]</scope>
    <source>
        <strain evidence="2">HYR1</strain>
    </source>
</reference>
<keyword evidence="3" id="KW-1185">Reference proteome</keyword>
<proteinExistence type="predicted"/>
<dbReference type="AlphaFoldDB" id="A0A3M7QEC8"/>
<gene>
    <name evidence="2" type="ORF">BpHYR1_011471</name>
</gene>
<comment type="caution">
    <text evidence="2">The sequence shown here is derived from an EMBL/GenBank/DDBJ whole genome shotgun (WGS) entry which is preliminary data.</text>
</comment>
<evidence type="ECO:0000256" key="1">
    <source>
        <dbReference type="SAM" id="MobiDB-lite"/>
    </source>
</evidence>
<protein>
    <submittedName>
        <fullName evidence="2">Uncharacterized protein</fullName>
    </submittedName>
</protein>
<evidence type="ECO:0000313" key="2">
    <source>
        <dbReference type="EMBL" id="RNA09787.1"/>
    </source>
</evidence>
<sequence length="104" mass="11453">MSRWKEKILGNQKRGISASFDHNGNTVNFDPGLDSMEIHMSSLNISMAKLANQPNENSSFDTFDYSFVSSFSKSSNDSSFHLFDASSSSKSQTSTETTSTNQHG</sequence>
<dbReference type="Proteomes" id="UP000276133">
    <property type="component" value="Unassembled WGS sequence"/>
</dbReference>
<evidence type="ECO:0000313" key="3">
    <source>
        <dbReference type="Proteomes" id="UP000276133"/>
    </source>
</evidence>
<name>A0A3M7QEC8_BRAPC</name>